<feature type="transmembrane region" description="Helical" evidence="1">
    <location>
        <begin position="116"/>
        <end position="138"/>
    </location>
</feature>
<gene>
    <name evidence="2" type="ORF">A2154_01650</name>
</gene>
<evidence type="ECO:0000256" key="1">
    <source>
        <dbReference type="SAM" id="Phobius"/>
    </source>
</evidence>
<protein>
    <submittedName>
        <fullName evidence="2">Uncharacterized protein</fullName>
    </submittedName>
</protein>
<feature type="transmembrane region" description="Helical" evidence="1">
    <location>
        <begin position="92"/>
        <end position="110"/>
    </location>
</feature>
<feature type="transmembrane region" description="Helical" evidence="1">
    <location>
        <begin position="51"/>
        <end position="71"/>
    </location>
</feature>
<evidence type="ECO:0000313" key="2">
    <source>
        <dbReference type="EMBL" id="OGG09784.1"/>
    </source>
</evidence>
<dbReference type="AlphaFoldDB" id="A0A1F5ZBW0"/>
<comment type="caution">
    <text evidence="2">The sequence shown here is derived from an EMBL/GenBank/DDBJ whole genome shotgun (WGS) entry which is preliminary data.</text>
</comment>
<name>A0A1F5ZBW0_9BACT</name>
<sequence>MPSKKSISGQVNPGIILVVSYFVLFAVNALVITLAHGYFPNQLVLGTTNLTQAWAVILTAGKLALINTFAIPFIRQYELRRGKMLTPSDWMIIYFILNFVGIWLITRFPIQFGTGISAWWVAALLAVVLDVVQGVAMMQIEKMRPKNS</sequence>
<organism evidence="2 3">
    <name type="scientific">Candidatus Gottesmanbacteria bacterium RBG_16_43_7</name>
    <dbReference type="NCBI Taxonomy" id="1798373"/>
    <lineage>
        <taxon>Bacteria</taxon>
        <taxon>Candidatus Gottesmaniibacteriota</taxon>
    </lineage>
</organism>
<proteinExistence type="predicted"/>
<evidence type="ECO:0000313" key="3">
    <source>
        <dbReference type="Proteomes" id="UP000176854"/>
    </source>
</evidence>
<accession>A0A1F5ZBW0</accession>
<reference evidence="2 3" key="1">
    <citation type="journal article" date="2016" name="Nat. Commun.">
        <title>Thousands of microbial genomes shed light on interconnected biogeochemical processes in an aquifer system.</title>
        <authorList>
            <person name="Anantharaman K."/>
            <person name="Brown C.T."/>
            <person name="Hug L.A."/>
            <person name="Sharon I."/>
            <person name="Castelle C.J."/>
            <person name="Probst A.J."/>
            <person name="Thomas B.C."/>
            <person name="Singh A."/>
            <person name="Wilkins M.J."/>
            <person name="Karaoz U."/>
            <person name="Brodie E.L."/>
            <person name="Williams K.H."/>
            <person name="Hubbard S.S."/>
            <person name="Banfield J.F."/>
        </authorList>
    </citation>
    <scope>NUCLEOTIDE SEQUENCE [LARGE SCALE GENOMIC DNA]</scope>
</reference>
<keyword evidence="1" id="KW-0812">Transmembrane</keyword>
<feature type="transmembrane region" description="Helical" evidence="1">
    <location>
        <begin position="12"/>
        <end position="39"/>
    </location>
</feature>
<dbReference type="STRING" id="1798373.A2154_01650"/>
<dbReference type="EMBL" id="MFJC01000014">
    <property type="protein sequence ID" value="OGG09784.1"/>
    <property type="molecule type" value="Genomic_DNA"/>
</dbReference>
<dbReference type="Proteomes" id="UP000176854">
    <property type="component" value="Unassembled WGS sequence"/>
</dbReference>
<keyword evidence="1" id="KW-1133">Transmembrane helix</keyword>
<keyword evidence="1" id="KW-0472">Membrane</keyword>